<feature type="compositionally biased region" description="Low complexity" evidence="1">
    <location>
        <begin position="777"/>
        <end position="786"/>
    </location>
</feature>
<name>A0A7S1J9X0_9EUGL</name>
<proteinExistence type="predicted"/>
<dbReference type="AlphaFoldDB" id="A0A7S1J9X0"/>
<reference evidence="2" key="1">
    <citation type="submission" date="2021-01" db="EMBL/GenBank/DDBJ databases">
        <authorList>
            <person name="Corre E."/>
            <person name="Pelletier E."/>
            <person name="Niang G."/>
            <person name="Scheremetjew M."/>
            <person name="Finn R."/>
            <person name="Kale V."/>
            <person name="Holt S."/>
            <person name="Cochrane G."/>
            <person name="Meng A."/>
            <person name="Brown T."/>
            <person name="Cohen L."/>
        </authorList>
    </citation>
    <scope>NUCLEOTIDE SEQUENCE</scope>
    <source>
        <strain evidence="2">NIES-381</strain>
    </source>
</reference>
<feature type="region of interest" description="Disordered" evidence="1">
    <location>
        <begin position="748"/>
        <end position="883"/>
    </location>
</feature>
<sequence length="883" mass="99475">MRHWQGVWKEARFAPWTKYTAAEIEQLAALRRLYQKHFNVVLEVVEPTKKDKAKAAQNVMTGAVAGGVVGGVAGEVTSMATPAAILPGHGMAMAGAGAGAMVGGGVMALREKGKPVPDHNQEHLFHAGIHQLLLVDKKGYPVLNEATAKEKLENMGEIVSSNSLTYNVNSVLQHIQRYVHHDRTKGIRNMAFKANDPRCIFCMIIVEWLHKELIPCPDADRESRLLPQLDSWIKLMKDISAHNVFSTAEAYSDKGWSTMDALLLNIDQQFQQMRCHIEAEVRERSISDQLRNVSNIGKTLLGRLFQFAAYVLSPIEDMPPFFGINAFYQTIKRPDLVKYVRSNPHGRLMAEVAHAYEVQEYLDVWPDEENKDPYVLLKPFQDKQEGAVVEALLYIVHQRRLPDDGDVDRLLKTRVVASLFGETDRTMLINFLRLHVQLPVLTRLMLACKEASFLAGSFGELMFLRNENSRKILEFLVEGTISLATALRDDLESLWTKASNIRRRNRVDHSGKSAFKIWESNWQQAYHIYSGMGTENDINQQVVQIVTELTRVQTKLRNPAANLPQVRYRLNQFVQLLDTVRDSCPWLPVDAELKSMIQQQAGYLASELQRSKCQLPPQVHSANQLPPTSLPPGLENKKSLTLALWTRHSAAEVLDPTSSSSDKTYTIEDALKESLAAEIEARAKVERDLSACRKMWDDRSAEWDRERQRLTQRIGHLVMENSQLRASNRPTANADRWTVQGAMHARAKTDIATHAPTRNTGATHARTRTEESRAPASFPSPVQSPGVSPPVSPGRGMHQPLLHDAPFGDRDSHRRPRIYTPAMDVESTPSDMDAQEHQRQRSFSSSMKDVKHQVKKVTRSMSAGCLPRRRNLDAVANPSSLVR</sequence>
<dbReference type="EMBL" id="HBGA01129890">
    <property type="protein sequence ID" value="CAD9036918.1"/>
    <property type="molecule type" value="Transcribed_RNA"/>
</dbReference>
<accession>A0A7S1J9X0</accession>
<evidence type="ECO:0000313" key="2">
    <source>
        <dbReference type="EMBL" id="CAD9036918.1"/>
    </source>
</evidence>
<organism evidence="2">
    <name type="scientific">Eutreptiella gymnastica</name>
    <dbReference type="NCBI Taxonomy" id="73025"/>
    <lineage>
        <taxon>Eukaryota</taxon>
        <taxon>Discoba</taxon>
        <taxon>Euglenozoa</taxon>
        <taxon>Euglenida</taxon>
        <taxon>Spirocuta</taxon>
        <taxon>Euglenophyceae</taxon>
        <taxon>Eutreptiales</taxon>
        <taxon>Eutreptiaceae</taxon>
        <taxon>Eutreptiella</taxon>
    </lineage>
</organism>
<evidence type="ECO:0000256" key="1">
    <source>
        <dbReference type="SAM" id="MobiDB-lite"/>
    </source>
</evidence>
<protein>
    <submittedName>
        <fullName evidence="2">Uncharacterized protein</fullName>
    </submittedName>
</protein>
<gene>
    <name evidence="2" type="ORF">EGYM00392_LOCUS48076</name>
</gene>